<feature type="transmembrane region" description="Helical" evidence="1">
    <location>
        <begin position="25"/>
        <end position="43"/>
    </location>
</feature>
<reference evidence="2" key="1">
    <citation type="journal article" date="2021" name="ISME J.">
        <title>Fine-scale metabolic discontinuity in a stratified prokaryote microbiome of a Red Sea deep halocline.</title>
        <authorList>
            <person name="Michoud G."/>
            <person name="Ngugi D.K."/>
            <person name="Barozzi A."/>
            <person name="Merlino G."/>
            <person name="Calleja M.L."/>
            <person name="Delgado-Huertas A."/>
            <person name="Moran X.A.G."/>
            <person name="Daffonchio D."/>
        </authorList>
    </citation>
    <scope>NUCLEOTIDE SEQUENCE</scope>
    <source>
        <strain evidence="2">SuakinDeep_MAG55_1</strain>
    </source>
</reference>
<dbReference type="Proteomes" id="UP000722750">
    <property type="component" value="Unassembled WGS sequence"/>
</dbReference>
<comment type="caution">
    <text evidence="2">The sequence shown here is derived from an EMBL/GenBank/DDBJ whole genome shotgun (WGS) entry which is preliminary data.</text>
</comment>
<gene>
    <name evidence="2" type="ORF">MAG551_01684</name>
</gene>
<proteinExistence type="predicted"/>
<keyword evidence="1" id="KW-0472">Membrane</keyword>
<protein>
    <submittedName>
        <fullName evidence="2">Uncharacterized protein</fullName>
    </submittedName>
</protein>
<organism evidence="2 3">
    <name type="scientific">Candidatus Scalindua arabica</name>
    <dbReference type="NCBI Taxonomy" id="1127984"/>
    <lineage>
        <taxon>Bacteria</taxon>
        <taxon>Pseudomonadati</taxon>
        <taxon>Planctomycetota</taxon>
        <taxon>Candidatus Brocadiia</taxon>
        <taxon>Candidatus Brocadiales</taxon>
        <taxon>Candidatus Scalinduaceae</taxon>
        <taxon>Candidatus Scalindua</taxon>
    </lineage>
</organism>
<evidence type="ECO:0000313" key="2">
    <source>
        <dbReference type="EMBL" id="MBS1258623.1"/>
    </source>
</evidence>
<evidence type="ECO:0000313" key="3">
    <source>
        <dbReference type="Proteomes" id="UP000722750"/>
    </source>
</evidence>
<keyword evidence="1" id="KW-1133">Transmembrane helix</keyword>
<accession>A0A941W3J4</accession>
<sequence length="84" mass="9984">MSHVAQMTTHHTKYFNILPLKNGNLKVVTLIDISVIITIIWVYKFSGHFRCYMASCNKHQERNLILLKMFTAKFIENINNEWRD</sequence>
<dbReference type="EMBL" id="JAANXD010000071">
    <property type="protein sequence ID" value="MBS1258623.1"/>
    <property type="molecule type" value="Genomic_DNA"/>
</dbReference>
<evidence type="ECO:0000256" key="1">
    <source>
        <dbReference type="SAM" id="Phobius"/>
    </source>
</evidence>
<name>A0A941W3J4_9BACT</name>
<keyword evidence="1" id="KW-0812">Transmembrane</keyword>
<dbReference type="AlphaFoldDB" id="A0A941W3J4"/>